<evidence type="ECO:0000313" key="3">
    <source>
        <dbReference type="Proteomes" id="UP000474228"/>
    </source>
</evidence>
<dbReference type="SMART" id="SM00776">
    <property type="entry name" value="NPCBM"/>
    <property type="match status" value="1"/>
</dbReference>
<sequence length="195" mass="21290">SSVTNPEGFRYNTQAQFISVTIPQNAKKISLKSFAGEHTWGDEVVFADAKLIKTVSTQTITPDLLNKGINGGVYLSDLEWVDATHGDDDKSKTVQKDKPFTPGNNGSNNKIKLLIDGKEVEFNKGLGTVASNPSSIKYDVSGANVTRFISYVGIDRSANHLNSDYADIQKFEVVADGKVIYSSDSKYPKGIKYDT</sequence>
<dbReference type="InterPro" id="IPR013222">
    <property type="entry name" value="Glyco_hyd_98_carb-bd"/>
</dbReference>
<evidence type="ECO:0000259" key="1">
    <source>
        <dbReference type="SMART" id="SM00776"/>
    </source>
</evidence>
<dbReference type="InterPro" id="IPR008979">
    <property type="entry name" value="Galactose-bd-like_sf"/>
</dbReference>
<feature type="domain" description="Glycosyl hydrolase family 98 putative carbohydrate-binding module" evidence="1">
    <location>
        <begin position="69"/>
        <end position="195"/>
    </location>
</feature>
<reference evidence="2 3" key="1">
    <citation type="submission" date="2019-11" db="EMBL/GenBank/DDBJ databases">
        <title>Growth characteristics of pneumococcus vary with the chemical composition of the capsule and with environmental conditions.</title>
        <authorList>
            <person name="Tothpal A."/>
            <person name="Desobry K."/>
            <person name="Joshi S."/>
            <person name="Wyllie A.L."/>
            <person name="Weinberger D.M."/>
        </authorList>
    </citation>
    <scope>NUCLEOTIDE SEQUENCE [LARGE SCALE GENOMIC DNA]</scope>
    <source>
        <strain evidence="3">pnumococcus22F</strain>
    </source>
</reference>
<dbReference type="RefSeq" id="WP_196301365.1">
    <property type="nucleotide sequence ID" value="NZ_WNHJ01000173.1"/>
</dbReference>
<gene>
    <name evidence="2" type="ORF">GM539_11590</name>
</gene>
<protein>
    <submittedName>
        <fullName evidence="2">Beta-galactosidase</fullName>
    </submittedName>
</protein>
<comment type="caution">
    <text evidence="2">The sequence shown here is derived from an EMBL/GenBank/DDBJ whole genome shotgun (WGS) entry which is preliminary data.</text>
</comment>
<evidence type="ECO:0000313" key="2">
    <source>
        <dbReference type="EMBL" id="MTV63993.1"/>
    </source>
</evidence>
<dbReference type="InterPro" id="IPR038637">
    <property type="entry name" value="NPCBM_sf"/>
</dbReference>
<dbReference type="AlphaFoldDB" id="A0A6G2D5B6"/>
<dbReference type="Pfam" id="PF08305">
    <property type="entry name" value="NPCBM"/>
    <property type="match status" value="1"/>
</dbReference>
<dbReference type="EMBL" id="WNHJ01000173">
    <property type="protein sequence ID" value="MTV63993.1"/>
    <property type="molecule type" value="Genomic_DNA"/>
</dbReference>
<name>A0A6G2D5B6_STREE</name>
<organism evidence="2 3">
    <name type="scientific">Streptococcus pneumoniae</name>
    <dbReference type="NCBI Taxonomy" id="1313"/>
    <lineage>
        <taxon>Bacteria</taxon>
        <taxon>Bacillati</taxon>
        <taxon>Bacillota</taxon>
        <taxon>Bacilli</taxon>
        <taxon>Lactobacillales</taxon>
        <taxon>Streptococcaceae</taxon>
        <taxon>Streptococcus</taxon>
    </lineage>
</organism>
<dbReference type="Gene3D" id="2.60.120.1060">
    <property type="entry name" value="NPCBM/NEW2 domain"/>
    <property type="match status" value="2"/>
</dbReference>
<feature type="non-terminal residue" evidence="2">
    <location>
        <position position="195"/>
    </location>
</feature>
<accession>A0A6G2D5B6</accession>
<feature type="non-terminal residue" evidence="2">
    <location>
        <position position="1"/>
    </location>
</feature>
<proteinExistence type="predicted"/>
<dbReference type="Proteomes" id="UP000474228">
    <property type="component" value="Unassembled WGS sequence"/>
</dbReference>
<dbReference type="SUPFAM" id="SSF49785">
    <property type="entry name" value="Galactose-binding domain-like"/>
    <property type="match status" value="2"/>
</dbReference>